<dbReference type="GO" id="GO:0003676">
    <property type="term" value="F:nucleic acid binding"/>
    <property type="evidence" value="ECO:0007669"/>
    <property type="project" value="InterPro"/>
</dbReference>
<comment type="caution">
    <text evidence="2">The sequence shown here is derived from an EMBL/GenBank/DDBJ whole genome shotgun (WGS) entry which is preliminary data.</text>
</comment>
<sequence length="296" mass="33536">MPLLVPSGPWEDVSMDFVLGLPRTQRTYDSVLVVVDRLTVLFDPQANGQTKVDNRTLGSIIRCLCSDRPKQWDLVLAPARFAFNNMVNCTTVNTPFEVVYQRTPQHTLDLIPLPKLPGYSVACEHMAARIDEVQAEVARNIEASNAKYKQVADKKQRSKVFTKGDLVMVHLHKERFPASTYNKLKPKKIGSCKILKKINDNAYVVNLPEGWTISPTFNIVDLVLFIPDDPLYSELDSMTSPFQAEPYEGDYRVDLTILKEHTQVGALKKIRGATSFITFEFLQVQRNYLISDEVLS</sequence>
<evidence type="ECO:0000313" key="3">
    <source>
        <dbReference type="Proteomes" id="UP000826271"/>
    </source>
</evidence>
<keyword evidence="3" id="KW-1185">Reference proteome</keyword>
<evidence type="ECO:0000259" key="1">
    <source>
        <dbReference type="Pfam" id="PF24626"/>
    </source>
</evidence>
<name>A0AAV6WKD0_9LAMI</name>
<gene>
    <name evidence="2" type="ORF">BUALT_Bualt14G0002200</name>
</gene>
<protein>
    <recommendedName>
        <fullName evidence="1">Tf2-1-like SH3-like domain-containing protein</fullName>
    </recommendedName>
</protein>
<dbReference type="Pfam" id="PF24626">
    <property type="entry name" value="SH3_Tf2-1"/>
    <property type="match status" value="1"/>
</dbReference>
<organism evidence="2 3">
    <name type="scientific">Buddleja alternifolia</name>
    <dbReference type="NCBI Taxonomy" id="168488"/>
    <lineage>
        <taxon>Eukaryota</taxon>
        <taxon>Viridiplantae</taxon>
        <taxon>Streptophyta</taxon>
        <taxon>Embryophyta</taxon>
        <taxon>Tracheophyta</taxon>
        <taxon>Spermatophyta</taxon>
        <taxon>Magnoliopsida</taxon>
        <taxon>eudicotyledons</taxon>
        <taxon>Gunneridae</taxon>
        <taxon>Pentapetalae</taxon>
        <taxon>asterids</taxon>
        <taxon>lamiids</taxon>
        <taxon>Lamiales</taxon>
        <taxon>Scrophulariaceae</taxon>
        <taxon>Buddlejeae</taxon>
        <taxon>Buddleja</taxon>
    </lineage>
</organism>
<evidence type="ECO:0000313" key="2">
    <source>
        <dbReference type="EMBL" id="KAG8369350.1"/>
    </source>
</evidence>
<dbReference type="AlphaFoldDB" id="A0AAV6WKD0"/>
<accession>A0AAV6WKD0</accession>
<dbReference type="Gene3D" id="3.30.420.10">
    <property type="entry name" value="Ribonuclease H-like superfamily/Ribonuclease H"/>
    <property type="match status" value="1"/>
</dbReference>
<dbReference type="InterPro" id="IPR036397">
    <property type="entry name" value="RNaseH_sf"/>
</dbReference>
<reference evidence="2" key="1">
    <citation type="submission" date="2019-10" db="EMBL/GenBank/DDBJ databases">
        <authorList>
            <person name="Zhang R."/>
            <person name="Pan Y."/>
            <person name="Wang J."/>
            <person name="Ma R."/>
            <person name="Yu S."/>
        </authorList>
    </citation>
    <scope>NUCLEOTIDE SEQUENCE</scope>
    <source>
        <strain evidence="2">LA-IB0</strain>
        <tissue evidence="2">Leaf</tissue>
    </source>
</reference>
<dbReference type="InterPro" id="IPR056924">
    <property type="entry name" value="SH3_Tf2-1"/>
</dbReference>
<dbReference type="InterPro" id="IPR012337">
    <property type="entry name" value="RNaseH-like_sf"/>
</dbReference>
<dbReference type="PANTHER" id="PTHR35046:SF26">
    <property type="entry name" value="RNA-DIRECTED DNA POLYMERASE"/>
    <property type="match status" value="1"/>
</dbReference>
<dbReference type="SUPFAM" id="SSF53098">
    <property type="entry name" value="Ribonuclease H-like"/>
    <property type="match status" value="1"/>
</dbReference>
<dbReference type="EMBL" id="WHWC01000014">
    <property type="protein sequence ID" value="KAG8369350.1"/>
    <property type="molecule type" value="Genomic_DNA"/>
</dbReference>
<feature type="domain" description="Tf2-1-like SH3-like" evidence="1">
    <location>
        <begin position="164"/>
        <end position="222"/>
    </location>
</feature>
<proteinExistence type="predicted"/>
<dbReference type="Proteomes" id="UP000826271">
    <property type="component" value="Unassembled WGS sequence"/>
</dbReference>
<dbReference type="PANTHER" id="PTHR35046">
    <property type="entry name" value="ZINC KNUCKLE (CCHC-TYPE) FAMILY PROTEIN"/>
    <property type="match status" value="1"/>
</dbReference>